<dbReference type="InterPro" id="IPR037883">
    <property type="entry name" value="Knr4/Smi1-like_sf"/>
</dbReference>
<name>A0AAJ1TG24_9BACL</name>
<dbReference type="Pfam" id="PF09346">
    <property type="entry name" value="SMI1_KNR4"/>
    <property type="match status" value="1"/>
</dbReference>
<evidence type="ECO:0000259" key="1">
    <source>
        <dbReference type="Pfam" id="PF09346"/>
    </source>
</evidence>
<dbReference type="AlphaFoldDB" id="A0AAJ1TG24"/>
<dbReference type="RefSeq" id="WP_307249850.1">
    <property type="nucleotide sequence ID" value="NZ_JAUSUV010000001.1"/>
</dbReference>
<dbReference type="Gene3D" id="3.40.1580.10">
    <property type="entry name" value="SMI1/KNR4-like"/>
    <property type="match status" value="1"/>
</dbReference>
<organism evidence="2 3">
    <name type="scientific">Croceifilum oryzae</name>
    <dbReference type="NCBI Taxonomy" id="1553429"/>
    <lineage>
        <taxon>Bacteria</taxon>
        <taxon>Bacillati</taxon>
        <taxon>Bacillota</taxon>
        <taxon>Bacilli</taxon>
        <taxon>Bacillales</taxon>
        <taxon>Thermoactinomycetaceae</taxon>
        <taxon>Croceifilum</taxon>
    </lineage>
</organism>
<feature type="domain" description="Knr4/Smi1-like" evidence="1">
    <location>
        <begin position="36"/>
        <end position="181"/>
    </location>
</feature>
<keyword evidence="3" id="KW-1185">Reference proteome</keyword>
<dbReference type="EMBL" id="JAUSUV010000001">
    <property type="protein sequence ID" value="MDQ0415892.1"/>
    <property type="molecule type" value="Genomic_DNA"/>
</dbReference>
<dbReference type="SUPFAM" id="SSF160631">
    <property type="entry name" value="SMI1/KNR4-like"/>
    <property type="match status" value="1"/>
</dbReference>
<dbReference type="Proteomes" id="UP001238450">
    <property type="component" value="Unassembled WGS sequence"/>
</dbReference>
<sequence>MNYDYNQWILEWNTILEQVRLVRSDGIVPQPIIKEPATQQEIEEIENRLGYQLPSMFRHTLLHFSKSVSLSWDFYKDPLDQALPKEFREGGFGTIEWRMDDIEDLDELAGDLDADVLHIYGIEDENYRSPLHGKLQFMHVANGDIIAFDMQVMGEPSVVYWNHETDELIYLADSFHSFIERLNKLHCVGNEIWAYEPFLTDQGLDPNGHNAQSWRKWFSELVVNHK</sequence>
<gene>
    <name evidence="2" type="ORF">J2Z48_000050</name>
</gene>
<evidence type="ECO:0000313" key="2">
    <source>
        <dbReference type="EMBL" id="MDQ0415892.1"/>
    </source>
</evidence>
<evidence type="ECO:0000313" key="3">
    <source>
        <dbReference type="Proteomes" id="UP001238450"/>
    </source>
</evidence>
<comment type="caution">
    <text evidence="2">The sequence shown here is derived from an EMBL/GenBank/DDBJ whole genome shotgun (WGS) entry which is preliminary data.</text>
</comment>
<dbReference type="InterPro" id="IPR018958">
    <property type="entry name" value="Knr4/Smi1-like_dom"/>
</dbReference>
<proteinExistence type="predicted"/>
<reference evidence="2 3" key="1">
    <citation type="submission" date="2023-07" db="EMBL/GenBank/DDBJ databases">
        <title>Genomic Encyclopedia of Type Strains, Phase IV (KMG-IV): sequencing the most valuable type-strain genomes for metagenomic binning, comparative biology and taxonomic classification.</title>
        <authorList>
            <person name="Goeker M."/>
        </authorList>
    </citation>
    <scope>NUCLEOTIDE SEQUENCE [LARGE SCALE GENOMIC DNA]</scope>
    <source>
        <strain evidence="2 3">DSM 46876</strain>
    </source>
</reference>
<accession>A0AAJ1TG24</accession>
<protein>
    <recommendedName>
        <fullName evidence="1">Knr4/Smi1-like domain-containing protein</fullName>
    </recommendedName>
</protein>